<evidence type="ECO:0000313" key="1">
    <source>
        <dbReference type="EMBL" id="GBO99854.1"/>
    </source>
</evidence>
<accession>A0A4C1SCQ9</accession>
<evidence type="ECO:0000313" key="2">
    <source>
        <dbReference type="Proteomes" id="UP000299102"/>
    </source>
</evidence>
<reference evidence="1 2" key="1">
    <citation type="journal article" date="2019" name="Commun. Biol.">
        <title>The bagworm genome reveals a unique fibroin gene that provides high tensile strength.</title>
        <authorList>
            <person name="Kono N."/>
            <person name="Nakamura H."/>
            <person name="Ohtoshi R."/>
            <person name="Tomita M."/>
            <person name="Numata K."/>
            <person name="Arakawa K."/>
        </authorList>
    </citation>
    <scope>NUCLEOTIDE SEQUENCE [LARGE SCALE GENOMIC DNA]</scope>
</reference>
<proteinExistence type="predicted"/>
<organism evidence="1 2">
    <name type="scientific">Eumeta variegata</name>
    <name type="common">Bagworm moth</name>
    <name type="synonym">Eumeta japonica</name>
    <dbReference type="NCBI Taxonomy" id="151549"/>
    <lineage>
        <taxon>Eukaryota</taxon>
        <taxon>Metazoa</taxon>
        <taxon>Ecdysozoa</taxon>
        <taxon>Arthropoda</taxon>
        <taxon>Hexapoda</taxon>
        <taxon>Insecta</taxon>
        <taxon>Pterygota</taxon>
        <taxon>Neoptera</taxon>
        <taxon>Endopterygota</taxon>
        <taxon>Lepidoptera</taxon>
        <taxon>Glossata</taxon>
        <taxon>Ditrysia</taxon>
        <taxon>Tineoidea</taxon>
        <taxon>Psychidae</taxon>
        <taxon>Oiketicinae</taxon>
        <taxon>Eumeta</taxon>
    </lineage>
</organism>
<sequence length="118" mass="13546">MHKSRERERERKRADIGKISNQNTTTLKVSATDGLTQRATAQHSPLDFQLRHIVESRTSSATLQANLKQLRNRKHMIIQEPRDEQCKLYIKNAFRACYVPKEVSLQKPSQLTTGISST</sequence>
<keyword evidence="2" id="KW-1185">Reference proteome</keyword>
<dbReference type="AlphaFoldDB" id="A0A4C1SCQ9"/>
<protein>
    <submittedName>
        <fullName evidence="1">Uncharacterized protein</fullName>
    </submittedName>
</protein>
<comment type="caution">
    <text evidence="1">The sequence shown here is derived from an EMBL/GenBank/DDBJ whole genome shotgun (WGS) entry which is preliminary data.</text>
</comment>
<gene>
    <name evidence="1" type="ORF">EVAR_74243_1</name>
</gene>
<dbReference type="Proteomes" id="UP000299102">
    <property type="component" value="Unassembled WGS sequence"/>
</dbReference>
<dbReference type="EMBL" id="BGZK01000004">
    <property type="protein sequence ID" value="GBO99854.1"/>
    <property type="molecule type" value="Genomic_DNA"/>
</dbReference>
<name>A0A4C1SCQ9_EUMVA</name>